<dbReference type="InterPro" id="IPR015590">
    <property type="entry name" value="Aldehyde_DH_dom"/>
</dbReference>
<dbReference type="Gene3D" id="3.40.605.10">
    <property type="entry name" value="Aldehyde Dehydrogenase, Chain A, domain 1"/>
    <property type="match status" value="1"/>
</dbReference>
<dbReference type="InterPro" id="IPR016163">
    <property type="entry name" value="Ald_DH_C"/>
</dbReference>
<evidence type="ECO:0000259" key="3">
    <source>
        <dbReference type="Pfam" id="PF00171"/>
    </source>
</evidence>
<reference evidence="4 5" key="1">
    <citation type="submission" date="2017-04" db="EMBL/GenBank/DDBJ databases">
        <title>Kefir bacterial isolates.</title>
        <authorList>
            <person name="Kim Y."/>
            <person name="Blasche S."/>
            <person name="Patil K.R."/>
        </authorList>
    </citation>
    <scope>NUCLEOTIDE SEQUENCE [LARGE SCALE GENOMIC DNA]</scope>
    <source>
        <strain evidence="4 5">KR-2</strain>
    </source>
</reference>
<organism evidence="4 5">
    <name type="scientific">Acetobacter syzygii</name>
    <dbReference type="NCBI Taxonomy" id="146476"/>
    <lineage>
        <taxon>Bacteria</taxon>
        <taxon>Pseudomonadati</taxon>
        <taxon>Pseudomonadota</taxon>
        <taxon>Alphaproteobacteria</taxon>
        <taxon>Acetobacterales</taxon>
        <taxon>Acetobacteraceae</taxon>
        <taxon>Acetobacter</taxon>
    </lineage>
</organism>
<gene>
    <name evidence="4" type="ORF">B9K05_01400</name>
</gene>
<accession>A0A270BZJ0</accession>
<protein>
    <submittedName>
        <fullName evidence="4">Aldehyde dehydrogenase family protein</fullName>
    </submittedName>
</protein>
<keyword evidence="2" id="KW-0560">Oxidoreductase</keyword>
<dbReference type="AlphaFoldDB" id="A0A270BZJ0"/>
<dbReference type="Proteomes" id="UP000216033">
    <property type="component" value="Unassembled WGS sequence"/>
</dbReference>
<comment type="similarity">
    <text evidence="1">Belongs to the aldehyde dehydrogenase family.</text>
</comment>
<name>A0A270BZJ0_9PROT</name>
<dbReference type="EMBL" id="NDFP01000001">
    <property type="protein sequence ID" value="PAL29476.1"/>
    <property type="molecule type" value="Genomic_DNA"/>
</dbReference>
<dbReference type="Pfam" id="PF00171">
    <property type="entry name" value="Aldedh"/>
    <property type="match status" value="1"/>
</dbReference>
<dbReference type="STRING" id="1231343.Absy_027_122"/>
<dbReference type="RefSeq" id="WP_095351157.1">
    <property type="nucleotide sequence ID" value="NZ_NDFO01000003.1"/>
</dbReference>
<dbReference type="SUPFAM" id="SSF53720">
    <property type="entry name" value="ALDH-like"/>
    <property type="match status" value="1"/>
</dbReference>
<dbReference type="InterPro" id="IPR016162">
    <property type="entry name" value="Ald_DH_N"/>
</dbReference>
<evidence type="ECO:0000256" key="2">
    <source>
        <dbReference type="ARBA" id="ARBA00023002"/>
    </source>
</evidence>
<dbReference type="FunFam" id="3.40.309.10:FF:000012">
    <property type="entry name" value="Betaine aldehyde dehydrogenase"/>
    <property type="match status" value="1"/>
</dbReference>
<dbReference type="OrthoDB" id="9772584at2"/>
<sequence>MSFSAHSQKFYINGAWIAPAEPCLIDVINPATEASCAQITMGTSQDVDHAVSAARAAFSTWSKTSREERLALLERILDIYRLRAEDMAQAISTEMGSPISRARDSQTWAGMAHTAETIEALRTFVFDEPRDDLLITREPIGVAALITPWNWPMNQIACKVIPALAAGCTTILKPSEEAPLSALVFTQILHEAGVPAGVYNMINGNGPDVGEVLAAHPDVDMVSITGSTRAGAAVARAAASTIKRVQQELGGKSANIILPDANFEDAVQRGVKGCFSNSGQSCDAPTRMLVPHARMAEAMDIAARTAAGFRLGNPADEMTELGPVVSAKQFERIQKLINIGIAEGAVLAAGGEGKPTGLECGYYVKPTVFGHVTPDMTIAQEEIFGPVLSIIGYDDEEHAIQLANNTEYGLAAYVQSNDLEHARSVARRLRAGNVNINGAAWTVKAPFGGYGQSGNGRECSDFGIAEYLEIKAIIGYGKV</sequence>
<dbReference type="Gene3D" id="3.40.309.10">
    <property type="entry name" value="Aldehyde Dehydrogenase, Chain A, domain 2"/>
    <property type="match status" value="1"/>
</dbReference>
<dbReference type="PANTHER" id="PTHR42804:SF1">
    <property type="entry name" value="ALDEHYDE DEHYDROGENASE-RELATED"/>
    <property type="match status" value="1"/>
</dbReference>
<dbReference type="InterPro" id="IPR016161">
    <property type="entry name" value="Ald_DH/histidinol_DH"/>
</dbReference>
<evidence type="ECO:0000256" key="1">
    <source>
        <dbReference type="ARBA" id="ARBA00009986"/>
    </source>
</evidence>
<dbReference type="CDD" id="cd07138">
    <property type="entry name" value="ALDH_CddD_SSP0762"/>
    <property type="match status" value="1"/>
</dbReference>
<evidence type="ECO:0000313" key="4">
    <source>
        <dbReference type="EMBL" id="PAL29476.1"/>
    </source>
</evidence>
<dbReference type="GO" id="GO:0016620">
    <property type="term" value="F:oxidoreductase activity, acting on the aldehyde or oxo group of donors, NAD or NADP as acceptor"/>
    <property type="evidence" value="ECO:0007669"/>
    <property type="project" value="InterPro"/>
</dbReference>
<proteinExistence type="inferred from homology"/>
<feature type="domain" description="Aldehyde dehydrogenase" evidence="3">
    <location>
        <begin position="16"/>
        <end position="473"/>
    </location>
</feature>
<evidence type="ECO:0000313" key="5">
    <source>
        <dbReference type="Proteomes" id="UP000216033"/>
    </source>
</evidence>
<dbReference type="PANTHER" id="PTHR42804">
    <property type="entry name" value="ALDEHYDE DEHYDROGENASE"/>
    <property type="match status" value="1"/>
</dbReference>
<keyword evidence="5" id="KW-1185">Reference proteome</keyword>
<dbReference type="FunFam" id="3.40.605.10:FF:000007">
    <property type="entry name" value="NAD/NADP-dependent betaine aldehyde dehydrogenase"/>
    <property type="match status" value="1"/>
</dbReference>
<comment type="caution">
    <text evidence="4">The sequence shown here is derived from an EMBL/GenBank/DDBJ whole genome shotgun (WGS) entry which is preliminary data.</text>
</comment>